<comment type="similarity">
    <text evidence="2">Belongs to the PAP/fibrillin family.</text>
</comment>
<evidence type="ECO:0000313" key="7">
    <source>
        <dbReference type="Proteomes" id="UP000504610"/>
    </source>
</evidence>
<evidence type="ECO:0000256" key="2">
    <source>
        <dbReference type="ARBA" id="ARBA00005845"/>
    </source>
</evidence>
<protein>
    <submittedName>
        <fullName evidence="8">Plastid lipid-associated protein 1, chloroplastic</fullName>
    </submittedName>
</protein>
<reference evidence="8" key="2">
    <citation type="submission" date="2025-08" db="UniProtKB">
        <authorList>
            <consortium name="RefSeq"/>
        </authorList>
    </citation>
    <scope>IDENTIFICATION</scope>
    <source>
        <tissue evidence="8">Leaf</tissue>
    </source>
</reference>
<dbReference type="InterPro" id="IPR006843">
    <property type="entry name" value="PAP/fibrillin_dom"/>
</dbReference>
<evidence type="ECO:0000256" key="3">
    <source>
        <dbReference type="ARBA" id="ARBA00022640"/>
    </source>
</evidence>
<gene>
    <name evidence="8" type="primary">LOC108844353</name>
</gene>
<dbReference type="GO" id="GO:0009507">
    <property type="term" value="C:chloroplast"/>
    <property type="evidence" value="ECO:0007669"/>
    <property type="project" value="UniProtKB-SubCell"/>
</dbReference>
<accession>A0A6J0MLU3</accession>
<dbReference type="Pfam" id="PF04755">
    <property type="entry name" value="PAP_fibrillin"/>
    <property type="match status" value="1"/>
</dbReference>
<dbReference type="Proteomes" id="UP000504610">
    <property type="component" value="Chromosome 3"/>
</dbReference>
<dbReference type="PANTHER" id="PTHR31906">
    <property type="entry name" value="PLASTID-LIPID-ASSOCIATED PROTEIN 4, CHLOROPLASTIC-RELATED"/>
    <property type="match status" value="1"/>
</dbReference>
<evidence type="ECO:0000256" key="4">
    <source>
        <dbReference type="ARBA" id="ARBA00022946"/>
    </source>
</evidence>
<reference evidence="7" key="1">
    <citation type="journal article" date="2019" name="Database">
        <title>The radish genome database (RadishGD): an integrated information resource for radish genomics.</title>
        <authorList>
            <person name="Yu H.J."/>
            <person name="Baek S."/>
            <person name="Lee Y.J."/>
            <person name="Cho A."/>
            <person name="Mun J.H."/>
        </authorList>
    </citation>
    <scope>NUCLEOTIDE SEQUENCE [LARGE SCALE GENOMIC DNA]</scope>
    <source>
        <strain evidence="7">cv. WK10039</strain>
    </source>
</reference>
<dbReference type="InterPro" id="IPR039633">
    <property type="entry name" value="PAP"/>
</dbReference>
<keyword evidence="3" id="KW-0934">Plastid</keyword>
<evidence type="ECO:0000259" key="6">
    <source>
        <dbReference type="Pfam" id="PF04755"/>
    </source>
</evidence>
<evidence type="ECO:0000256" key="1">
    <source>
        <dbReference type="ARBA" id="ARBA00004229"/>
    </source>
</evidence>
<dbReference type="OrthoDB" id="498392at2759"/>
<comment type="subcellular location">
    <subcellularLocation>
        <location evidence="1">Plastid</location>
        <location evidence="1">Chloroplast</location>
    </subcellularLocation>
</comment>
<organism evidence="7 8">
    <name type="scientific">Raphanus sativus</name>
    <name type="common">Radish</name>
    <name type="synonym">Raphanus raphanistrum var. sativus</name>
    <dbReference type="NCBI Taxonomy" id="3726"/>
    <lineage>
        <taxon>Eukaryota</taxon>
        <taxon>Viridiplantae</taxon>
        <taxon>Streptophyta</taxon>
        <taxon>Embryophyta</taxon>
        <taxon>Tracheophyta</taxon>
        <taxon>Spermatophyta</taxon>
        <taxon>Magnoliopsida</taxon>
        <taxon>eudicotyledons</taxon>
        <taxon>Gunneridae</taxon>
        <taxon>Pentapetalae</taxon>
        <taxon>rosids</taxon>
        <taxon>malvids</taxon>
        <taxon>Brassicales</taxon>
        <taxon>Brassicaceae</taxon>
        <taxon>Brassiceae</taxon>
        <taxon>Raphanus</taxon>
    </lineage>
</organism>
<feature type="domain" description="Plastid lipid-associated protein/fibrillin conserved" evidence="6">
    <location>
        <begin position="105"/>
        <end position="320"/>
    </location>
</feature>
<keyword evidence="7" id="KW-1185">Reference proteome</keyword>
<keyword evidence="4" id="KW-0809">Transit peptide</keyword>
<dbReference type="GeneID" id="108844353"/>
<dbReference type="RefSeq" id="XP_018473099.2">
    <property type="nucleotide sequence ID" value="XM_018617597.2"/>
</dbReference>
<proteinExistence type="inferred from homology"/>
<evidence type="ECO:0000256" key="5">
    <source>
        <dbReference type="SAM" id="MobiDB-lite"/>
    </source>
</evidence>
<feature type="region of interest" description="Disordered" evidence="5">
    <location>
        <begin position="58"/>
        <end position="93"/>
    </location>
</feature>
<name>A0A6J0MLU3_RAPSA</name>
<evidence type="ECO:0000313" key="8">
    <source>
        <dbReference type="RefSeq" id="XP_018473099.2"/>
    </source>
</evidence>
<dbReference type="AlphaFoldDB" id="A0A6J0MLU3"/>
<dbReference type="KEGG" id="rsz:108844353"/>
<sequence length="330" mass="36099">MATVPLFTQFPCKTLISSPSNSKYQSKSPLLLPISLFNRRPQAGIAVHRSDFKVRASDVNDEWGPDSKGRGGDVEDEWGPERGTNSSVGEKEAEEAIESAEETERLKRVLADSLYGTDRGLNASSETRAEISEVITQLESKNPNPAPNEALFLLNGKWILAYTSFVGLFPLLSRRISPLFKVDEISQTIDSDSFTVHNSVRFAGPLATTSLSTNAKFEVRSPKRVQVKFEQGIIGTPQLTDSIEIPEFVEVLGQKIDLNPIRGLLTSVQDTASSVARTISSQPPLKFSLPGDSAQSWLLTTYLDKDLRISRGDGGSVFVLIREGSSLLSP</sequence>